<keyword evidence="1" id="KW-0479">Metal-binding</keyword>
<dbReference type="InterPro" id="IPR002893">
    <property type="entry name" value="Znf_MYND"/>
</dbReference>
<dbReference type="SUPFAM" id="SSF144232">
    <property type="entry name" value="HIT/MYND zinc finger-like"/>
    <property type="match status" value="1"/>
</dbReference>
<dbReference type="GO" id="GO:0008270">
    <property type="term" value="F:zinc ion binding"/>
    <property type="evidence" value="ECO:0007669"/>
    <property type="project" value="UniProtKB-KW"/>
</dbReference>
<gene>
    <name evidence="6" type="ORF">BDN70DRAFT_995266</name>
</gene>
<comment type="caution">
    <text evidence="6">The sequence shown here is derived from an EMBL/GenBank/DDBJ whole genome shotgun (WGS) entry which is preliminary data.</text>
</comment>
<organism evidence="6 7">
    <name type="scientific">Pholiota conissans</name>
    <dbReference type="NCBI Taxonomy" id="109636"/>
    <lineage>
        <taxon>Eukaryota</taxon>
        <taxon>Fungi</taxon>
        <taxon>Dikarya</taxon>
        <taxon>Basidiomycota</taxon>
        <taxon>Agaricomycotina</taxon>
        <taxon>Agaricomycetes</taxon>
        <taxon>Agaricomycetidae</taxon>
        <taxon>Agaricales</taxon>
        <taxon>Agaricineae</taxon>
        <taxon>Strophariaceae</taxon>
        <taxon>Pholiota</taxon>
    </lineage>
</organism>
<dbReference type="Gene3D" id="6.10.140.2220">
    <property type="match status" value="1"/>
</dbReference>
<name>A0A9P6CY64_9AGAR</name>
<feature type="domain" description="MYND-type" evidence="5">
    <location>
        <begin position="411"/>
        <end position="457"/>
    </location>
</feature>
<accession>A0A9P6CY64</accession>
<evidence type="ECO:0000313" key="6">
    <source>
        <dbReference type="EMBL" id="KAF9476979.1"/>
    </source>
</evidence>
<keyword evidence="3" id="KW-0862">Zinc</keyword>
<dbReference type="OrthoDB" id="2998255at2759"/>
<dbReference type="EMBL" id="MU155275">
    <property type="protein sequence ID" value="KAF9476979.1"/>
    <property type="molecule type" value="Genomic_DNA"/>
</dbReference>
<evidence type="ECO:0000256" key="1">
    <source>
        <dbReference type="ARBA" id="ARBA00022723"/>
    </source>
</evidence>
<protein>
    <recommendedName>
        <fullName evidence="5">MYND-type domain-containing protein</fullName>
    </recommendedName>
</protein>
<evidence type="ECO:0000259" key="5">
    <source>
        <dbReference type="PROSITE" id="PS50865"/>
    </source>
</evidence>
<dbReference type="AlphaFoldDB" id="A0A9P6CY64"/>
<keyword evidence="7" id="KW-1185">Reference proteome</keyword>
<evidence type="ECO:0000256" key="4">
    <source>
        <dbReference type="PROSITE-ProRule" id="PRU00134"/>
    </source>
</evidence>
<reference evidence="6" key="1">
    <citation type="submission" date="2020-11" db="EMBL/GenBank/DDBJ databases">
        <authorList>
            <consortium name="DOE Joint Genome Institute"/>
            <person name="Ahrendt S."/>
            <person name="Riley R."/>
            <person name="Andreopoulos W."/>
            <person name="Labutti K."/>
            <person name="Pangilinan J."/>
            <person name="Ruiz-Duenas F.J."/>
            <person name="Barrasa J.M."/>
            <person name="Sanchez-Garcia M."/>
            <person name="Camarero S."/>
            <person name="Miyauchi S."/>
            <person name="Serrano A."/>
            <person name="Linde D."/>
            <person name="Babiker R."/>
            <person name="Drula E."/>
            <person name="Ayuso-Fernandez I."/>
            <person name="Pacheco R."/>
            <person name="Padilla G."/>
            <person name="Ferreira P."/>
            <person name="Barriuso J."/>
            <person name="Kellner H."/>
            <person name="Castanera R."/>
            <person name="Alfaro M."/>
            <person name="Ramirez L."/>
            <person name="Pisabarro A.G."/>
            <person name="Kuo A."/>
            <person name="Tritt A."/>
            <person name="Lipzen A."/>
            <person name="He G."/>
            <person name="Yan M."/>
            <person name="Ng V."/>
            <person name="Cullen D."/>
            <person name="Martin F."/>
            <person name="Rosso M.-N."/>
            <person name="Henrissat B."/>
            <person name="Hibbett D."/>
            <person name="Martinez A.T."/>
            <person name="Grigoriev I.V."/>
        </authorList>
    </citation>
    <scope>NUCLEOTIDE SEQUENCE</scope>
    <source>
        <strain evidence="6">CIRM-BRFM 674</strain>
    </source>
</reference>
<keyword evidence="2 4" id="KW-0863">Zinc-finger</keyword>
<sequence length="587" mass="66208">MALIRNVTSLSNFFSNVEGSGFCARCILGASSKGMIHGQGGTNGSKTFWSNFTQDVGFWRSQMHFLFAVRTDEQTQQLLDYLNRCSCRIRDSRIREYHQIGRKTEEALLERTCVAEETQTPAIAFITDLFLNLVTVLESAHLKSIAKRTSTGHWPTCPEDLMPFGPEELVNSFIVWSRFIPDFVVFHAAALCAQFCGSILQPYITQPALTRCVVDAARRFFDRTWTAIVSRTPSRRRAMGKAFLHQIRTFLQYFSILFDPQPAERKMTMLDGYELKAIQVCSLLLYAAHDPRLLVTPREAATIRKGLAGQGSQFCFCIAVYIYPLPTVLLHPSIYKENQTVLPTAIEPPTEGTFEGLNEFSALTSDEQYPAFSEDELPEDDPEAAAALYASVAGMVVRHIRHVRFDMYCSARDCPNSIQSTGRSFQRCTACGVASYCNKLCQINSWKSEQFPHKNICRILKNLVSVAGSELLYKHPPGSTVTIRSMDELTMQVVEKWRQGEVPMSDLFTIAGWASHRMHSVSLPMRSEYEPGYEDYERKLPELSGRNRMLEAQPFILDPMATAQGYNSMINLFDQLSAGTTPMPLEP</sequence>
<dbReference type="PROSITE" id="PS50865">
    <property type="entry name" value="ZF_MYND_2"/>
    <property type="match status" value="1"/>
</dbReference>
<evidence type="ECO:0000256" key="2">
    <source>
        <dbReference type="ARBA" id="ARBA00022771"/>
    </source>
</evidence>
<evidence type="ECO:0000313" key="7">
    <source>
        <dbReference type="Proteomes" id="UP000807469"/>
    </source>
</evidence>
<evidence type="ECO:0000256" key="3">
    <source>
        <dbReference type="ARBA" id="ARBA00022833"/>
    </source>
</evidence>
<dbReference type="Proteomes" id="UP000807469">
    <property type="component" value="Unassembled WGS sequence"/>
</dbReference>
<proteinExistence type="predicted"/>